<gene>
    <name evidence="2" type="ORF">HMPREF0058_0918</name>
</gene>
<name>C0W4X4_9ACTO</name>
<dbReference type="EMBL" id="ACFH01000059">
    <property type="protein sequence ID" value="EEH66228.1"/>
    <property type="molecule type" value="Genomic_DNA"/>
</dbReference>
<organism evidence="2 3">
    <name type="scientific">Actinomyces urogenitalis DSM 15434</name>
    <dbReference type="NCBI Taxonomy" id="525246"/>
    <lineage>
        <taxon>Bacteria</taxon>
        <taxon>Bacillati</taxon>
        <taxon>Actinomycetota</taxon>
        <taxon>Actinomycetes</taxon>
        <taxon>Actinomycetales</taxon>
        <taxon>Actinomycetaceae</taxon>
        <taxon>Actinomyces</taxon>
    </lineage>
</organism>
<dbReference type="HOGENOM" id="CLU_2140523_0_0_11"/>
<feature type="compositionally biased region" description="Basic and acidic residues" evidence="1">
    <location>
        <begin position="1"/>
        <end position="12"/>
    </location>
</feature>
<accession>C0W4X4</accession>
<proteinExistence type="predicted"/>
<reference evidence="2 3" key="1">
    <citation type="submission" date="2009-01" db="EMBL/GenBank/DDBJ databases">
        <authorList>
            <person name="Qin X."/>
            <person name="Bachman B."/>
            <person name="Battles P."/>
            <person name="Bell A."/>
            <person name="Bess C."/>
            <person name="Bickham C."/>
            <person name="Chaboub L."/>
            <person name="Chen D."/>
            <person name="Coyle M."/>
            <person name="Deiros D.R."/>
            <person name="Dinh H."/>
            <person name="Forbes L."/>
            <person name="Fowler G."/>
            <person name="Francisco L."/>
            <person name="Fu Q."/>
            <person name="Gubbala S."/>
            <person name="Hale W."/>
            <person name="Han Y."/>
            <person name="Hemphill L."/>
            <person name="Highlander S.K."/>
            <person name="Hirani K."/>
            <person name="Hogues M."/>
            <person name="Jackson L."/>
            <person name="Jakkamsetti A."/>
            <person name="Javaid M."/>
            <person name="Jiang H."/>
            <person name="Korchina V."/>
            <person name="Kovar C."/>
            <person name="Lara F."/>
            <person name="Lee S."/>
            <person name="Mata R."/>
            <person name="Mathew T."/>
            <person name="Moen C."/>
            <person name="Morales K."/>
            <person name="Munidasa M."/>
            <person name="Nazareth L."/>
            <person name="Ngo R."/>
            <person name="Nguyen L."/>
            <person name="Okwuonu G."/>
            <person name="Ongeri F."/>
            <person name="Patil S."/>
            <person name="Petrosino J."/>
            <person name="Pham C."/>
            <person name="Pham P."/>
            <person name="Pu L.-L."/>
            <person name="Puazo M."/>
            <person name="Raj R."/>
            <person name="Reid J."/>
            <person name="Rouhana J."/>
            <person name="Saada N."/>
            <person name="Shang Y."/>
            <person name="Simmons D."/>
            <person name="Thornton R."/>
            <person name="Warren J."/>
            <person name="Weissenberger G."/>
            <person name="Zhang J."/>
            <person name="Zhang L."/>
            <person name="Zhou C."/>
            <person name="Zhu D."/>
            <person name="Muzny D."/>
            <person name="Worley K."/>
            <person name="Gibbs R."/>
        </authorList>
    </citation>
    <scope>NUCLEOTIDE SEQUENCE [LARGE SCALE GENOMIC DNA]</scope>
    <source>
        <strain evidence="2 3">DSM 15434</strain>
    </source>
</reference>
<protein>
    <submittedName>
        <fullName evidence="2">Uncharacterized protein</fullName>
    </submittedName>
</protein>
<evidence type="ECO:0000313" key="3">
    <source>
        <dbReference type="Proteomes" id="UP000004778"/>
    </source>
</evidence>
<evidence type="ECO:0000256" key="1">
    <source>
        <dbReference type="SAM" id="MobiDB-lite"/>
    </source>
</evidence>
<keyword evidence="3" id="KW-1185">Reference proteome</keyword>
<comment type="caution">
    <text evidence="2">The sequence shown here is derived from an EMBL/GenBank/DDBJ whole genome shotgun (WGS) entry which is preliminary data.</text>
</comment>
<sequence>MRAARRARDPSQRLRPSQHARAAPDVDNPPYCCGTPRASCGERGGRNVDNSGDKMSPCVDALNTAPFLQRKVGNRPCGSPDAQPLVKDVDNMPILWTNLKVRMRFPGARHLP</sequence>
<dbReference type="AlphaFoldDB" id="C0W4X4"/>
<feature type="region of interest" description="Disordered" evidence="1">
    <location>
        <begin position="1"/>
        <end position="30"/>
    </location>
</feature>
<evidence type="ECO:0000313" key="2">
    <source>
        <dbReference type="EMBL" id="EEH66228.1"/>
    </source>
</evidence>
<dbReference type="Proteomes" id="UP000004778">
    <property type="component" value="Unassembled WGS sequence"/>
</dbReference>